<keyword evidence="2" id="KW-0813">Transport</keyword>
<evidence type="ECO:0000256" key="1">
    <source>
        <dbReference type="ARBA" id="ARBA00004167"/>
    </source>
</evidence>
<dbReference type="InterPro" id="IPR018448">
    <property type="entry name" value="TatB"/>
</dbReference>
<evidence type="ECO:0000313" key="11">
    <source>
        <dbReference type="EMBL" id="SVB13214.1"/>
    </source>
</evidence>
<keyword evidence="6 10" id="KW-1133">Transmembrane helix</keyword>
<dbReference type="GO" id="GO:0016020">
    <property type="term" value="C:membrane"/>
    <property type="evidence" value="ECO:0007669"/>
    <property type="project" value="UniProtKB-SubCell"/>
</dbReference>
<dbReference type="PRINTS" id="PR01506">
    <property type="entry name" value="TATBPROTEIN"/>
</dbReference>
<keyword evidence="3" id="KW-1003">Cell membrane</keyword>
<dbReference type="Pfam" id="PF02416">
    <property type="entry name" value="TatA_B_E"/>
    <property type="match status" value="1"/>
</dbReference>
<accession>A0A382BHS4</accession>
<proteinExistence type="inferred from homology"/>
<evidence type="ECO:0000256" key="7">
    <source>
        <dbReference type="ARBA" id="ARBA00023010"/>
    </source>
</evidence>
<reference evidence="11" key="1">
    <citation type="submission" date="2018-05" db="EMBL/GenBank/DDBJ databases">
        <authorList>
            <person name="Lanie J.A."/>
            <person name="Ng W.-L."/>
            <person name="Kazmierczak K.M."/>
            <person name="Andrzejewski T.M."/>
            <person name="Davidsen T.M."/>
            <person name="Wayne K.J."/>
            <person name="Tettelin H."/>
            <person name="Glass J.I."/>
            <person name="Rusch D."/>
            <person name="Podicherti R."/>
            <person name="Tsui H.-C.T."/>
            <person name="Winkler M.E."/>
        </authorList>
    </citation>
    <scope>NUCLEOTIDE SEQUENCE</scope>
</reference>
<dbReference type="GO" id="GO:0008320">
    <property type="term" value="F:protein transmembrane transporter activity"/>
    <property type="evidence" value="ECO:0007669"/>
    <property type="project" value="InterPro"/>
</dbReference>
<dbReference type="AlphaFoldDB" id="A0A382BHS4"/>
<evidence type="ECO:0000256" key="5">
    <source>
        <dbReference type="ARBA" id="ARBA00022927"/>
    </source>
</evidence>
<dbReference type="EMBL" id="UINC01029825">
    <property type="protein sequence ID" value="SVB13214.1"/>
    <property type="molecule type" value="Genomic_DNA"/>
</dbReference>
<gene>
    <name evidence="11" type="ORF">METZ01_LOCUS166068</name>
</gene>
<evidence type="ECO:0000256" key="2">
    <source>
        <dbReference type="ARBA" id="ARBA00022448"/>
    </source>
</evidence>
<evidence type="ECO:0000256" key="10">
    <source>
        <dbReference type="SAM" id="Phobius"/>
    </source>
</evidence>
<name>A0A382BHS4_9ZZZZ</name>
<dbReference type="GO" id="GO:0043953">
    <property type="term" value="P:protein transport by the Tat complex"/>
    <property type="evidence" value="ECO:0007669"/>
    <property type="project" value="InterPro"/>
</dbReference>
<organism evidence="11">
    <name type="scientific">marine metagenome</name>
    <dbReference type="NCBI Taxonomy" id="408172"/>
    <lineage>
        <taxon>unclassified sequences</taxon>
        <taxon>metagenomes</taxon>
        <taxon>ecological metagenomes</taxon>
    </lineage>
</organism>
<evidence type="ECO:0000256" key="8">
    <source>
        <dbReference type="ARBA" id="ARBA00023136"/>
    </source>
</evidence>
<keyword evidence="7" id="KW-0811">Translocation</keyword>
<feature type="transmembrane region" description="Helical" evidence="10">
    <location>
        <begin position="6"/>
        <end position="22"/>
    </location>
</feature>
<evidence type="ECO:0000256" key="3">
    <source>
        <dbReference type="ARBA" id="ARBA00022475"/>
    </source>
</evidence>
<dbReference type="PANTHER" id="PTHR33162">
    <property type="entry name" value="SEC-INDEPENDENT PROTEIN TRANSLOCASE PROTEIN TATA, CHLOROPLASTIC"/>
    <property type="match status" value="1"/>
</dbReference>
<keyword evidence="4 10" id="KW-0812">Transmembrane</keyword>
<evidence type="ECO:0000256" key="6">
    <source>
        <dbReference type="ARBA" id="ARBA00022989"/>
    </source>
</evidence>
<dbReference type="Gene3D" id="1.20.5.3310">
    <property type="match status" value="1"/>
</dbReference>
<protein>
    <recommendedName>
        <fullName evidence="12">Sec-independent protein translocase protein TatB</fullName>
    </recommendedName>
</protein>
<keyword evidence="5" id="KW-0653">Protein transport</keyword>
<sequence length="145" mass="15667">MFDVGFSEVVIIAIIALVILGPERLPKVARTLGFWVGKARRMVADVKSDIDREMRESELADLRKLGDEITDVKDEIEKTGSDAADDSSLMSVADSIRESAEEIQSTVKDAAEVAEVRAQDSTQDNAEESPAGTDPSMAPEKQAAT</sequence>
<dbReference type="InterPro" id="IPR003369">
    <property type="entry name" value="TatA/B/E"/>
</dbReference>
<dbReference type="PANTHER" id="PTHR33162:SF1">
    <property type="entry name" value="SEC-INDEPENDENT PROTEIN TRANSLOCASE PROTEIN TATA, CHLOROPLASTIC"/>
    <property type="match status" value="1"/>
</dbReference>
<dbReference type="HAMAP" id="MF_00237">
    <property type="entry name" value="TatB"/>
    <property type="match status" value="1"/>
</dbReference>
<evidence type="ECO:0000256" key="9">
    <source>
        <dbReference type="SAM" id="MobiDB-lite"/>
    </source>
</evidence>
<evidence type="ECO:0000256" key="4">
    <source>
        <dbReference type="ARBA" id="ARBA00022692"/>
    </source>
</evidence>
<keyword evidence="8 10" id="KW-0472">Membrane</keyword>
<comment type="subcellular location">
    <subcellularLocation>
        <location evidence="1">Membrane</location>
        <topology evidence="1">Single-pass membrane protein</topology>
    </subcellularLocation>
</comment>
<evidence type="ECO:0008006" key="12">
    <source>
        <dbReference type="Google" id="ProtNLM"/>
    </source>
</evidence>
<feature type="region of interest" description="Disordered" evidence="9">
    <location>
        <begin position="114"/>
        <end position="145"/>
    </location>
</feature>
<dbReference type="NCBIfam" id="TIGR01410">
    <property type="entry name" value="tatB"/>
    <property type="match status" value="1"/>
</dbReference>